<dbReference type="Pfam" id="PF11611">
    <property type="entry name" value="DUF4352"/>
    <property type="match status" value="1"/>
</dbReference>
<sequence length="236" mass="25188">MSQAPYPQPGPQQPGPRFQQVPGQPYPPQQPIKPRKAWYKRPWFWILVAVVVIIIGVNGSKGANRTAGSGTEAGSQATTATQQTEAATQTRATTSPQAAPQAEKAAGMNEAVDAGDLQYTVTKVQTGVSTVGDQYVNQQPQGQYVLVTVSVKNTGKSATTFDSSLVKLYDKNAAQYSTDTTAEIYANKQNTTFLQQVNPGNTAKGVLVFDIPKDVQPTQLGVRGGLFGSEKKISLS</sequence>
<organism evidence="5">
    <name type="scientific">bioreactor metagenome</name>
    <dbReference type="NCBI Taxonomy" id="1076179"/>
    <lineage>
        <taxon>unclassified sequences</taxon>
        <taxon>metagenomes</taxon>
        <taxon>ecological metagenomes</taxon>
    </lineage>
</organism>
<accession>A0A644YKE3</accession>
<protein>
    <recommendedName>
        <fullName evidence="4">DUF4352 domain-containing protein</fullName>
    </recommendedName>
</protein>
<feature type="region of interest" description="Disordered" evidence="2">
    <location>
        <begin position="1"/>
        <end position="33"/>
    </location>
</feature>
<dbReference type="InterPro" id="IPR029050">
    <property type="entry name" value="Immunoprotect_excell_Ig-like"/>
</dbReference>
<keyword evidence="3" id="KW-0472">Membrane</keyword>
<comment type="caution">
    <text evidence="5">The sequence shown here is derived from an EMBL/GenBank/DDBJ whole genome shotgun (WGS) entry which is preliminary data.</text>
</comment>
<dbReference type="AlphaFoldDB" id="A0A644YKE3"/>
<feature type="domain" description="DUF4352" evidence="4">
    <location>
        <begin position="107"/>
        <end position="230"/>
    </location>
</feature>
<keyword evidence="1" id="KW-0732">Signal</keyword>
<evidence type="ECO:0000256" key="1">
    <source>
        <dbReference type="ARBA" id="ARBA00022729"/>
    </source>
</evidence>
<name>A0A644YKE3_9ZZZZ</name>
<gene>
    <name evidence="5" type="ORF">SDC9_73478</name>
</gene>
<evidence type="ECO:0000256" key="3">
    <source>
        <dbReference type="SAM" id="Phobius"/>
    </source>
</evidence>
<dbReference type="InterPro" id="IPR029051">
    <property type="entry name" value="DUF4352"/>
</dbReference>
<feature type="transmembrane region" description="Helical" evidence="3">
    <location>
        <begin position="43"/>
        <end position="60"/>
    </location>
</feature>
<feature type="region of interest" description="Disordered" evidence="2">
    <location>
        <begin position="62"/>
        <end position="108"/>
    </location>
</feature>
<evidence type="ECO:0000256" key="2">
    <source>
        <dbReference type="SAM" id="MobiDB-lite"/>
    </source>
</evidence>
<feature type="compositionally biased region" description="Pro residues" evidence="2">
    <location>
        <begin position="1"/>
        <end position="14"/>
    </location>
</feature>
<evidence type="ECO:0000313" key="5">
    <source>
        <dbReference type="EMBL" id="MPM26973.1"/>
    </source>
</evidence>
<evidence type="ECO:0000259" key="4">
    <source>
        <dbReference type="Pfam" id="PF11611"/>
    </source>
</evidence>
<reference evidence="5" key="1">
    <citation type="submission" date="2019-08" db="EMBL/GenBank/DDBJ databases">
        <authorList>
            <person name="Kucharzyk K."/>
            <person name="Murdoch R.W."/>
            <person name="Higgins S."/>
            <person name="Loffler F."/>
        </authorList>
    </citation>
    <scope>NUCLEOTIDE SEQUENCE</scope>
</reference>
<proteinExistence type="predicted"/>
<dbReference type="Gene3D" id="2.60.40.1240">
    <property type="match status" value="1"/>
</dbReference>
<keyword evidence="3" id="KW-1133">Transmembrane helix</keyword>
<feature type="compositionally biased region" description="Low complexity" evidence="2">
    <location>
        <begin position="66"/>
        <end position="95"/>
    </location>
</feature>
<dbReference type="EMBL" id="VSSQ01004875">
    <property type="protein sequence ID" value="MPM26973.1"/>
    <property type="molecule type" value="Genomic_DNA"/>
</dbReference>
<keyword evidence="3" id="KW-0812">Transmembrane</keyword>